<evidence type="ECO:0000313" key="2">
    <source>
        <dbReference type="Proteomes" id="UP000054248"/>
    </source>
</evidence>
<dbReference type="EMBL" id="KN823038">
    <property type="protein sequence ID" value="KIO25624.1"/>
    <property type="molecule type" value="Genomic_DNA"/>
</dbReference>
<sequence length="133" mass="14734">MNLRRLVSWSLTKCSMMPIRIKNGILDGETITQNHPSNSERIPRWSSGLRILGALRSPGPKMGDEAGYSFSPAALFANPIRQGHSWGINTGDSFTLRTRQTHSRSCTCATLKGELHMVLGAFKDPYSLLIHPI</sequence>
<dbReference type="HOGENOM" id="CLU_1908236_0_0_1"/>
<proteinExistence type="predicted"/>
<protein>
    <submittedName>
        <fullName evidence="1">Uncharacterized protein</fullName>
    </submittedName>
</protein>
<keyword evidence="2" id="KW-1185">Reference proteome</keyword>
<gene>
    <name evidence="1" type="ORF">M407DRAFT_208452</name>
</gene>
<name>A0A0C3QI85_9AGAM</name>
<reference evidence="1 2" key="1">
    <citation type="submission" date="2014-04" db="EMBL/GenBank/DDBJ databases">
        <authorList>
            <consortium name="DOE Joint Genome Institute"/>
            <person name="Kuo A."/>
            <person name="Girlanda M."/>
            <person name="Perotto S."/>
            <person name="Kohler A."/>
            <person name="Nagy L.G."/>
            <person name="Floudas D."/>
            <person name="Copeland A."/>
            <person name="Barry K.W."/>
            <person name="Cichocki N."/>
            <person name="Veneault-Fourrey C."/>
            <person name="LaButti K."/>
            <person name="Lindquist E.A."/>
            <person name="Lipzen A."/>
            <person name="Lundell T."/>
            <person name="Morin E."/>
            <person name="Murat C."/>
            <person name="Sun H."/>
            <person name="Tunlid A."/>
            <person name="Henrissat B."/>
            <person name="Grigoriev I.V."/>
            <person name="Hibbett D.S."/>
            <person name="Martin F."/>
            <person name="Nordberg H.P."/>
            <person name="Cantor M.N."/>
            <person name="Hua S.X."/>
        </authorList>
    </citation>
    <scope>NUCLEOTIDE SEQUENCE [LARGE SCALE GENOMIC DNA]</scope>
    <source>
        <strain evidence="1 2">MUT 4182</strain>
    </source>
</reference>
<dbReference type="Proteomes" id="UP000054248">
    <property type="component" value="Unassembled WGS sequence"/>
</dbReference>
<dbReference type="AlphaFoldDB" id="A0A0C3QI85"/>
<organism evidence="1 2">
    <name type="scientific">Tulasnella calospora MUT 4182</name>
    <dbReference type="NCBI Taxonomy" id="1051891"/>
    <lineage>
        <taxon>Eukaryota</taxon>
        <taxon>Fungi</taxon>
        <taxon>Dikarya</taxon>
        <taxon>Basidiomycota</taxon>
        <taxon>Agaricomycotina</taxon>
        <taxon>Agaricomycetes</taxon>
        <taxon>Cantharellales</taxon>
        <taxon>Tulasnellaceae</taxon>
        <taxon>Tulasnella</taxon>
    </lineage>
</organism>
<reference evidence="2" key="2">
    <citation type="submission" date="2015-01" db="EMBL/GenBank/DDBJ databases">
        <title>Evolutionary Origins and Diversification of the Mycorrhizal Mutualists.</title>
        <authorList>
            <consortium name="DOE Joint Genome Institute"/>
            <consortium name="Mycorrhizal Genomics Consortium"/>
            <person name="Kohler A."/>
            <person name="Kuo A."/>
            <person name="Nagy L.G."/>
            <person name="Floudas D."/>
            <person name="Copeland A."/>
            <person name="Barry K.W."/>
            <person name="Cichocki N."/>
            <person name="Veneault-Fourrey C."/>
            <person name="LaButti K."/>
            <person name="Lindquist E.A."/>
            <person name="Lipzen A."/>
            <person name="Lundell T."/>
            <person name="Morin E."/>
            <person name="Murat C."/>
            <person name="Riley R."/>
            <person name="Ohm R."/>
            <person name="Sun H."/>
            <person name="Tunlid A."/>
            <person name="Henrissat B."/>
            <person name="Grigoriev I.V."/>
            <person name="Hibbett D.S."/>
            <person name="Martin F."/>
        </authorList>
    </citation>
    <scope>NUCLEOTIDE SEQUENCE [LARGE SCALE GENOMIC DNA]</scope>
    <source>
        <strain evidence="2">MUT 4182</strain>
    </source>
</reference>
<evidence type="ECO:0000313" key="1">
    <source>
        <dbReference type="EMBL" id="KIO25624.1"/>
    </source>
</evidence>
<accession>A0A0C3QI85</accession>